<name>A0A2P2PEU7_RHIMU</name>
<dbReference type="EMBL" id="GGEC01072794">
    <property type="protein sequence ID" value="MBX53278.1"/>
    <property type="molecule type" value="Transcribed_RNA"/>
</dbReference>
<dbReference type="AlphaFoldDB" id="A0A2P2PEU7"/>
<accession>A0A2P2PEU7</accession>
<evidence type="ECO:0000313" key="1">
    <source>
        <dbReference type="EMBL" id="MBX53278.1"/>
    </source>
</evidence>
<organism evidence="1">
    <name type="scientific">Rhizophora mucronata</name>
    <name type="common">Asiatic mangrove</name>
    <dbReference type="NCBI Taxonomy" id="61149"/>
    <lineage>
        <taxon>Eukaryota</taxon>
        <taxon>Viridiplantae</taxon>
        <taxon>Streptophyta</taxon>
        <taxon>Embryophyta</taxon>
        <taxon>Tracheophyta</taxon>
        <taxon>Spermatophyta</taxon>
        <taxon>Magnoliopsida</taxon>
        <taxon>eudicotyledons</taxon>
        <taxon>Gunneridae</taxon>
        <taxon>Pentapetalae</taxon>
        <taxon>rosids</taxon>
        <taxon>fabids</taxon>
        <taxon>Malpighiales</taxon>
        <taxon>Rhizophoraceae</taxon>
        <taxon>Rhizophora</taxon>
    </lineage>
</organism>
<protein>
    <submittedName>
        <fullName evidence="1">Uncharacterized protein</fullName>
    </submittedName>
</protein>
<sequence>MARTCQTFSYCLFSLGISKQRGFLEGLDCS</sequence>
<proteinExistence type="predicted"/>
<reference evidence="1" key="1">
    <citation type="submission" date="2018-02" db="EMBL/GenBank/DDBJ databases">
        <title>Rhizophora mucronata_Transcriptome.</title>
        <authorList>
            <person name="Meera S.P."/>
            <person name="Sreeshan A."/>
            <person name="Augustine A."/>
        </authorList>
    </citation>
    <scope>NUCLEOTIDE SEQUENCE</scope>
    <source>
        <tissue evidence="1">Leaf</tissue>
    </source>
</reference>